<proteinExistence type="predicted"/>
<dbReference type="EMBL" id="ANJA01001039">
    <property type="protein sequence ID" value="ETO80044.1"/>
    <property type="molecule type" value="Genomic_DNA"/>
</dbReference>
<dbReference type="AlphaFoldDB" id="A0A081AMD3"/>
<dbReference type="Proteomes" id="UP000028582">
    <property type="component" value="Unassembled WGS sequence"/>
</dbReference>
<name>A0A081AMD3_PHYNI</name>
<organism evidence="2 3">
    <name type="scientific">Phytophthora nicotianae P1976</name>
    <dbReference type="NCBI Taxonomy" id="1317066"/>
    <lineage>
        <taxon>Eukaryota</taxon>
        <taxon>Sar</taxon>
        <taxon>Stramenopiles</taxon>
        <taxon>Oomycota</taxon>
        <taxon>Peronosporomycetes</taxon>
        <taxon>Peronosporales</taxon>
        <taxon>Peronosporaceae</taxon>
        <taxon>Phytophthora</taxon>
    </lineage>
</organism>
<evidence type="ECO:0000256" key="1">
    <source>
        <dbReference type="SAM" id="MobiDB-lite"/>
    </source>
</evidence>
<sequence length="156" mass="17659">MSSSEKRGCKRARLGSSDHVSVESSSEDSDASMKSQANVSDSMSERTMELFAQLAADIFAQRVDIAASEKLEARQLKKHKKLKAAIRENQHNTNEQLLEVKVALQEVKGSMSNQRIEFDHQLHQILQQLHQVLQLLYQCQLTGSRSSWSSFLLRSE</sequence>
<accession>A0A081AMD3</accession>
<reference evidence="2 3" key="1">
    <citation type="submission" date="2013-11" db="EMBL/GenBank/DDBJ databases">
        <title>The Genome Sequence of Phytophthora parasitica P1976.</title>
        <authorList>
            <consortium name="The Broad Institute Genomics Platform"/>
            <person name="Russ C."/>
            <person name="Tyler B."/>
            <person name="Panabieres F."/>
            <person name="Shan W."/>
            <person name="Tripathy S."/>
            <person name="Grunwald N."/>
            <person name="Machado M."/>
            <person name="Johnson C.S."/>
            <person name="Walker B."/>
            <person name="Young S."/>
            <person name="Zeng Q."/>
            <person name="Gargeya S."/>
            <person name="Fitzgerald M."/>
            <person name="Haas B."/>
            <person name="Abouelleil A."/>
            <person name="Allen A.W."/>
            <person name="Alvarado L."/>
            <person name="Arachchi H.M."/>
            <person name="Berlin A.M."/>
            <person name="Chapman S.B."/>
            <person name="Gainer-Dewar J."/>
            <person name="Goldberg J."/>
            <person name="Griggs A."/>
            <person name="Gujja S."/>
            <person name="Hansen M."/>
            <person name="Howarth C."/>
            <person name="Imamovic A."/>
            <person name="Ireland A."/>
            <person name="Larimer J."/>
            <person name="McCowan C."/>
            <person name="Murphy C."/>
            <person name="Pearson M."/>
            <person name="Poon T.W."/>
            <person name="Priest M."/>
            <person name="Roberts A."/>
            <person name="Saif S."/>
            <person name="Shea T."/>
            <person name="Sisk P."/>
            <person name="Sykes S."/>
            <person name="Wortman J."/>
            <person name="Nusbaum C."/>
            <person name="Birren B."/>
        </authorList>
    </citation>
    <scope>NUCLEOTIDE SEQUENCE [LARGE SCALE GENOMIC DNA]</scope>
    <source>
        <strain evidence="2 3">P1976</strain>
    </source>
</reference>
<comment type="caution">
    <text evidence="2">The sequence shown here is derived from an EMBL/GenBank/DDBJ whole genome shotgun (WGS) entry which is preliminary data.</text>
</comment>
<feature type="region of interest" description="Disordered" evidence="1">
    <location>
        <begin position="1"/>
        <end position="41"/>
    </location>
</feature>
<gene>
    <name evidence="2" type="ORF">F444_05328</name>
</gene>
<evidence type="ECO:0000313" key="3">
    <source>
        <dbReference type="Proteomes" id="UP000028582"/>
    </source>
</evidence>
<evidence type="ECO:0000313" key="2">
    <source>
        <dbReference type="EMBL" id="ETO80044.1"/>
    </source>
</evidence>
<protein>
    <submittedName>
        <fullName evidence="2">Uncharacterized protein</fullName>
    </submittedName>
</protein>